<organism evidence="2">
    <name type="scientific">Kwoniella pini CBS 10737</name>
    <dbReference type="NCBI Taxonomy" id="1296096"/>
    <lineage>
        <taxon>Eukaryota</taxon>
        <taxon>Fungi</taxon>
        <taxon>Dikarya</taxon>
        <taxon>Basidiomycota</taxon>
        <taxon>Agaricomycotina</taxon>
        <taxon>Tremellomycetes</taxon>
        <taxon>Tremellales</taxon>
        <taxon>Cryptococcaceae</taxon>
        <taxon>Kwoniella</taxon>
    </lineage>
</organism>
<proteinExistence type="predicted"/>
<feature type="compositionally biased region" description="Polar residues" evidence="1">
    <location>
        <begin position="385"/>
        <end position="399"/>
    </location>
</feature>
<dbReference type="EMBL" id="CP144519">
    <property type="protein sequence ID" value="WWC66464.1"/>
    <property type="molecule type" value="Genomic_DNA"/>
</dbReference>
<dbReference type="GeneID" id="30169328"/>
<reference evidence="2" key="1">
    <citation type="submission" date="2013-07" db="EMBL/GenBank/DDBJ databases">
        <title>The Genome Sequence of Cryptococcus pinus CBS10737.</title>
        <authorList>
            <consortium name="The Broad Institute Genome Sequencing Platform"/>
            <person name="Cuomo C."/>
            <person name="Litvintseva A."/>
            <person name="Chen Y."/>
            <person name="Heitman J."/>
            <person name="Sun S."/>
            <person name="Springer D."/>
            <person name="Dromer F."/>
            <person name="Young S.K."/>
            <person name="Zeng Q."/>
            <person name="Gargeya S."/>
            <person name="Fitzgerald M."/>
            <person name="Abouelleil A."/>
            <person name="Alvarado L."/>
            <person name="Berlin A.M."/>
            <person name="Chapman S.B."/>
            <person name="Dewar J."/>
            <person name="Goldberg J."/>
            <person name="Griggs A."/>
            <person name="Gujja S."/>
            <person name="Hansen M."/>
            <person name="Howarth C."/>
            <person name="Imamovic A."/>
            <person name="Larimer J."/>
            <person name="McCowan C."/>
            <person name="Murphy C."/>
            <person name="Pearson M."/>
            <person name="Priest M."/>
            <person name="Roberts A."/>
            <person name="Saif S."/>
            <person name="Shea T."/>
            <person name="Sykes S."/>
            <person name="Wortman J."/>
            <person name="Nusbaum C."/>
            <person name="Birren B."/>
        </authorList>
    </citation>
    <scope>NUCLEOTIDE SEQUENCE [LARGE SCALE GENOMIC DNA]</scope>
    <source>
        <strain evidence="2">CBS 10737</strain>
    </source>
</reference>
<accession>A0A1B9IDP5</accession>
<feature type="compositionally biased region" description="Pro residues" evidence="1">
    <location>
        <begin position="1"/>
        <end position="11"/>
    </location>
</feature>
<name>A0A1B9IDP5_9TREE</name>
<evidence type="ECO:0000313" key="3">
    <source>
        <dbReference type="EMBL" id="WWC66464.1"/>
    </source>
</evidence>
<evidence type="ECO:0000313" key="2">
    <source>
        <dbReference type="EMBL" id="OCF53653.1"/>
    </source>
</evidence>
<sequence>MPRSPSPPPRGYRPSYRESSPPWSSREREDYRYRGESSRYREYDRRDNRDYRDVDRDRGPTGYYASGRDEYRDREYDRRRVTSPPTRSYSISSDYSPSKIPRHPNRSRSKSRSTSISRSRSRTGTPEEGQITSTSTTTDTNQKTSINPAGLPPRPRSPLPPTSRRRSRSPPPYRGYPRERERDWRDRERGYYDRRSRSPYSPPTSSYRRRRSPSIISSISTRSPSSRPSPSKRRYPSRSRSPPPPQKKIVSRIPSPVPTPAPPAITTQTPAPAPASTPNPTRPIPVAVPLGGTKHLNRMPPSAPRSERIPLGIPPTGPRALAHLNTPIARPLGLNRAGLAVTPSNPVVREEIKSVPLPSTPSDPAKLPIGPTSTPRLSWSERKTNVISPSSSTNINTPEPNKASASPTPTTPITAPPKNISSIPTTGVVINPYTGKPFGQARAQASISTVTSNTSQGNSSPIAGSTPNKTEDIKLNVINDEIRPPTPPVSTQIDNKPLIVETKSPLNLIPMINEEELVEQKRKEEEDKILAELPNLKVSYGGLSWETELDNHNYHLINLSNNTLRLQSASRHAAMILADAEAERIAAGERRKICENQLLSFSIGMGVGIISGV</sequence>
<evidence type="ECO:0000313" key="4">
    <source>
        <dbReference type="Proteomes" id="UP000094020"/>
    </source>
</evidence>
<dbReference type="RefSeq" id="XP_019014872.1">
    <property type="nucleotide sequence ID" value="XM_019152734.1"/>
</dbReference>
<feature type="compositionally biased region" description="Basic and acidic residues" evidence="1">
    <location>
        <begin position="176"/>
        <end position="196"/>
    </location>
</feature>
<dbReference type="AlphaFoldDB" id="A0A1B9IDP5"/>
<feature type="compositionally biased region" description="Low complexity" evidence="1">
    <location>
        <begin position="12"/>
        <end position="24"/>
    </location>
</feature>
<feature type="region of interest" description="Disordered" evidence="1">
    <location>
        <begin position="1"/>
        <end position="282"/>
    </location>
</feature>
<feature type="compositionally biased region" description="Basic residues" evidence="1">
    <location>
        <begin position="100"/>
        <end position="111"/>
    </location>
</feature>
<reference evidence="2" key="3">
    <citation type="submission" date="2016-07" db="EMBL/GenBank/DDBJ databases">
        <title>Evolution of pathogenesis and genome organization in the Tremellales.</title>
        <authorList>
            <person name="Cuomo C."/>
            <person name="Litvintseva A."/>
            <person name="Heitman J."/>
            <person name="Chen Y."/>
            <person name="Sun S."/>
            <person name="Springer D."/>
            <person name="Dromer F."/>
            <person name="Young S."/>
            <person name="Zeng Q."/>
            <person name="Chapman S."/>
            <person name="Gujja S."/>
            <person name="Saif S."/>
            <person name="Birren B."/>
        </authorList>
    </citation>
    <scope>NUCLEOTIDE SEQUENCE</scope>
    <source>
        <strain evidence="2">CBS 10737</strain>
    </source>
</reference>
<feature type="compositionally biased region" description="Low complexity" evidence="1">
    <location>
        <begin position="132"/>
        <end position="145"/>
    </location>
</feature>
<reference evidence="3" key="4">
    <citation type="submission" date="2024-02" db="EMBL/GenBank/DDBJ databases">
        <title>Comparative genomics of Cryptococcus and Kwoniella reveals pathogenesis evolution and contrasting modes of karyotype evolution via chromosome fusion or intercentromeric recombination.</title>
        <authorList>
            <person name="Coelho M.A."/>
            <person name="David-Palma M."/>
            <person name="Shea T."/>
            <person name="Bowers K."/>
            <person name="McGinley-Smith S."/>
            <person name="Mohammad A.W."/>
            <person name="Gnirke A."/>
            <person name="Yurkov A.M."/>
            <person name="Nowrousian M."/>
            <person name="Sun S."/>
            <person name="Cuomo C.A."/>
            <person name="Heitman J."/>
        </authorList>
    </citation>
    <scope>NUCLEOTIDE SEQUENCE</scope>
    <source>
        <strain evidence="3">CBS 10737</strain>
    </source>
</reference>
<reference evidence="3" key="2">
    <citation type="submission" date="2013-07" db="EMBL/GenBank/DDBJ databases">
        <authorList>
            <consortium name="The Broad Institute Genome Sequencing Platform"/>
            <person name="Cuomo C."/>
            <person name="Litvintseva A."/>
            <person name="Chen Y."/>
            <person name="Heitman J."/>
            <person name="Sun S."/>
            <person name="Springer D."/>
            <person name="Dromer F."/>
            <person name="Young S.K."/>
            <person name="Zeng Q."/>
            <person name="Gargeya S."/>
            <person name="Fitzgerald M."/>
            <person name="Abouelleil A."/>
            <person name="Alvarado L."/>
            <person name="Berlin A.M."/>
            <person name="Chapman S.B."/>
            <person name="Dewar J."/>
            <person name="Goldberg J."/>
            <person name="Griggs A."/>
            <person name="Gujja S."/>
            <person name="Hansen M."/>
            <person name="Howarth C."/>
            <person name="Imamovic A."/>
            <person name="Larimer J."/>
            <person name="McCowan C."/>
            <person name="Murphy C."/>
            <person name="Pearson M."/>
            <person name="Priest M."/>
            <person name="Roberts A."/>
            <person name="Saif S."/>
            <person name="Shea T."/>
            <person name="Sykes S."/>
            <person name="Wortman J."/>
            <person name="Nusbaum C."/>
            <person name="Birren B."/>
        </authorList>
    </citation>
    <scope>NUCLEOTIDE SEQUENCE</scope>
    <source>
        <strain evidence="3">CBS 10737</strain>
    </source>
</reference>
<feature type="region of interest" description="Disordered" evidence="1">
    <location>
        <begin position="354"/>
        <end position="420"/>
    </location>
</feature>
<feature type="compositionally biased region" description="Low complexity" evidence="1">
    <location>
        <begin position="400"/>
        <end position="420"/>
    </location>
</feature>
<gene>
    <name evidence="2" type="ORF">I206_00959</name>
    <name evidence="3" type="ORF">I206_100366</name>
</gene>
<feature type="compositionally biased region" description="Basic and acidic residues" evidence="1">
    <location>
        <begin position="67"/>
        <end position="80"/>
    </location>
</feature>
<dbReference type="EMBL" id="KI894007">
    <property type="protein sequence ID" value="OCF53653.1"/>
    <property type="molecule type" value="Genomic_DNA"/>
</dbReference>
<feature type="compositionally biased region" description="Basic and acidic residues" evidence="1">
    <location>
        <begin position="25"/>
        <end position="59"/>
    </location>
</feature>
<dbReference type="Proteomes" id="UP000094020">
    <property type="component" value="Chromosome 1"/>
</dbReference>
<feature type="compositionally biased region" description="Low complexity" evidence="1">
    <location>
        <begin position="213"/>
        <end position="229"/>
    </location>
</feature>
<dbReference type="STRING" id="1296096.A0A1B9IDP5"/>
<keyword evidence="4" id="KW-1185">Reference proteome</keyword>
<protein>
    <submittedName>
        <fullName evidence="2">Uncharacterized protein</fullName>
    </submittedName>
</protein>
<dbReference type="KEGG" id="kpin:30169328"/>
<feature type="compositionally biased region" description="Low complexity" evidence="1">
    <location>
        <begin position="88"/>
        <end position="99"/>
    </location>
</feature>
<dbReference type="OrthoDB" id="2565305at2759"/>
<feature type="compositionally biased region" description="Pro residues" evidence="1">
    <location>
        <begin position="271"/>
        <end position="282"/>
    </location>
</feature>
<evidence type="ECO:0000256" key="1">
    <source>
        <dbReference type="SAM" id="MobiDB-lite"/>
    </source>
</evidence>
<feature type="compositionally biased region" description="Pro residues" evidence="1">
    <location>
        <begin position="150"/>
        <end position="161"/>
    </location>
</feature>